<evidence type="ECO:0000313" key="3">
    <source>
        <dbReference type="EMBL" id="OFC71451.1"/>
    </source>
</evidence>
<comment type="caution">
    <text evidence="3">The sequence shown here is derived from an EMBL/GenBank/DDBJ whole genome shotgun (WGS) entry which is preliminary data.</text>
</comment>
<keyword evidence="1 3" id="KW-0808">Transferase</keyword>
<dbReference type="CDD" id="cd02440">
    <property type="entry name" value="AdoMet_MTases"/>
    <property type="match status" value="1"/>
</dbReference>
<dbReference type="Proteomes" id="UP000175691">
    <property type="component" value="Unassembled WGS sequence"/>
</dbReference>
<dbReference type="EMBL" id="MDHN01000014">
    <property type="protein sequence ID" value="OFC71451.1"/>
    <property type="molecule type" value="Genomic_DNA"/>
</dbReference>
<feature type="domain" description="Methyltransferase" evidence="2">
    <location>
        <begin position="45"/>
        <end position="134"/>
    </location>
</feature>
<sequence>MTPEQTGLAYDQITHLWTRDDFNRKNGVAQHRKAIAFAKNKHNALDVGCGCTGRFIDLLLEEGFAVSGIDISANMVALARLRHPHLDFYHTDILSFSSSSRFDFITAWDSIWHVPLREQGTVLAKIVSLLKPGGIFIFTFGGTDEEGEHCNNAMGPQVCYSTLGTNGFIDCLMALGCKIKHLESDQMPELHTYLIVEKI</sequence>
<protein>
    <submittedName>
        <fullName evidence="3">Methyltransferase type 11</fullName>
    </submittedName>
</protein>
<proteinExistence type="predicted"/>
<dbReference type="STRING" id="1656094.BFC18_08225"/>
<dbReference type="GO" id="GO:0008168">
    <property type="term" value="F:methyltransferase activity"/>
    <property type="evidence" value="ECO:0007669"/>
    <property type="project" value="UniProtKB-KW"/>
</dbReference>
<evidence type="ECO:0000256" key="1">
    <source>
        <dbReference type="ARBA" id="ARBA00022679"/>
    </source>
</evidence>
<dbReference type="InterPro" id="IPR041698">
    <property type="entry name" value="Methyltransf_25"/>
</dbReference>
<gene>
    <name evidence="3" type="ORF">BFC18_08225</name>
</gene>
<dbReference type="OrthoDB" id="6681190at2"/>
<dbReference type="PANTHER" id="PTHR43861">
    <property type="entry name" value="TRANS-ACONITATE 2-METHYLTRANSFERASE-RELATED"/>
    <property type="match status" value="1"/>
</dbReference>
<dbReference type="GO" id="GO:0032259">
    <property type="term" value="P:methylation"/>
    <property type="evidence" value="ECO:0007669"/>
    <property type="project" value="UniProtKB-KW"/>
</dbReference>
<organism evidence="3 4">
    <name type="scientific">Alteromonas confluentis</name>
    <dbReference type="NCBI Taxonomy" id="1656094"/>
    <lineage>
        <taxon>Bacteria</taxon>
        <taxon>Pseudomonadati</taxon>
        <taxon>Pseudomonadota</taxon>
        <taxon>Gammaproteobacteria</taxon>
        <taxon>Alteromonadales</taxon>
        <taxon>Alteromonadaceae</taxon>
        <taxon>Alteromonas/Salinimonas group</taxon>
        <taxon>Alteromonas</taxon>
    </lineage>
</organism>
<dbReference type="InterPro" id="IPR029063">
    <property type="entry name" value="SAM-dependent_MTases_sf"/>
</dbReference>
<dbReference type="Pfam" id="PF13649">
    <property type="entry name" value="Methyltransf_25"/>
    <property type="match status" value="1"/>
</dbReference>
<dbReference type="RefSeq" id="WP_070124695.1">
    <property type="nucleotide sequence ID" value="NZ_MDHN01000014.1"/>
</dbReference>
<evidence type="ECO:0000259" key="2">
    <source>
        <dbReference type="Pfam" id="PF13649"/>
    </source>
</evidence>
<keyword evidence="3" id="KW-0489">Methyltransferase</keyword>
<reference evidence="3 4" key="1">
    <citation type="submission" date="2016-08" db="EMBL/GenBank/DDBJ databases">
        <authorList>
            <person name="Seilhamer J.J."/>
        </authorList>
    </citation>
    <scope>NUCLEOTIDE SEQUENCE [LARGE SCALE GENOMIC DNA]</scope>
    <source>
        <strain evidence="3 4">KCTC 42603</strain>
    </source>
</reference>
<name>A0A1E7ZDA2_9ALTE</name>
<evidence type="ECO:0000313" key="4">
    <source>
        <dbReference type="Proteomes" id="UP000175691"/>
    </source>
</evidence>
<dbReference type="AlphaFoldDB" id="A0A1E7ZDA2"/>
<keyword evidence="4" id="KW-1185">Reference proteome</keyword>
<dbReference type="Gene3D" id="3.40.50.150">
    <property type="entry name" value="Vaccinia Virus protein VP39"/>
    <property type="match status" value="1"/>
</dbReference>
<dbReference type="SUPFAM" id="SSF53335">
    <property type="entry name" value="S-adenosyl-L-methionine-dependent methyltransferases"/>
    <property type="match status" value="1"/>
</dbReference>
<accession>A0A1E7ZDA2</accession>